<dbReference type="AlphaFoldDB" id="A0A834GBJ5"/>
<feature type="region of interest" description="Disordered" evidence="1">
    <location>
        <begin position="1"/>
        <end position="94"/>
    </location>
</feature>
<keyword evidence="3" id="KW-1185">Reference proteome</keyword>
<sequence length="94" mass="10752">MAPHVKMSAHKAKGKSPYVPSSSQDPESEKEGNEQLEEVEEKMVEPPPTRRRKRSSEEVSSARQKKWEDRMAKRNVKNERHVDAASFGAQHRAI</sequence>
<evidence type="ECO:0000313" key="3">
    <source>
        <dbReference type="Proteomes" id="UP000626092"/>
    </source>
</evidence>
<protein>
    <submittedName>
        <fullName evidence="2">Uncharacterized protein</fullName>
    </submittedName>
</protein>
<evidence type="ECO:0000256" key="1">
    <source>
        <dbReference type="SAM" id="MobiDB-lite"/>
    </source>
</evidence>
<dbReference type="EMBL" id="WJXA01000010">
    <property type="protein sequence ID" value="KAF7129044.1"/>
    <property type="molecule type" value="Genomic_DNA"/>
</dbReference>
<evidence type="ECO:0000313" key="2">
    <source>
        <dbReference type="EMBL" id="KAF7129044.1"/>
    </source>
</evidence>
<proteinExistence type="predicted"/>
<feature type="compositionally biased region" description="Basic and acidic residues" evidence="1">
    <location>
        <begin position="65"/>
        <end position="83"/>
    </location>
</feature>
<name>A0A834GBJ5_RHOSS</name>
<reference evidence="2" key="1">
    <citation type="submission" date="2019-11" db="EMBL/GenBank/DDBJ databases">
        <authorList>
            <person name="Liu Y."/>
            <person name="Hou J."/>
            <person name="Li T.-Q."/>
            <person name="Guan C.-H."/>
            <person name="Wu X."/>
            <person name="Wu H.-Z."/>
            <person name="Ling F."/>
            <person name="Zhang R."/>
            <person name="Shi X.-G."/>
            <person name="Ren J.-P."/>
            <person name="Chen E.-F."/>
            <person name="Sun J.-M."/>
        </authorList>
    </citation>
    <scope>NUCLEOTIDE SEQUENCE</scope>
    <source>
        <strain evidence="2">Adult_tree_wgs_1</strain>
        <tissue evidence="2">Leaves</tissue>
    </source>
</reference>
<accession>A0A834GBJ5</accession>
<dbReference type="Proteomes" id="UP000626092">
    <property type="component" value="Unassembled WGS sequence"/>
</dbReference>
<gene>
    <name evidence="2" type="ORF">RHSIM_Rhsim10G0204500</name>
</gene>
<organism evidence="2 3">
    <name type="scientific">Rhododendron simsii</name>
    <name type="common">Sims's rhododendron</name>
    <dbReference type="NCBI Taxonomy" id="118357"/>
    <lineage>
        <taxon>Eukaryota</taxon>
        <taxon>Viridiplantae</taxon>
        <taxon>Streptophyta</taxon>
        <taxon>Embryophyta</taxon>
        <taxon>Tracheophyta</taxon>
        <taxon>Spermatophyta</taxon>
        <taxon>Magnoliopsida</taxon>
        <taxon>eudicotyledons</taxon>
        <taxon>Gunneridae</taxon>
        <taxon>Pentapetalae</taxon>
        <taxon>asterids</taxon>
        <taxon>Ericales</taxon>
        <taxon>Ericaceae</taxon>
        <taxon>Ericoideae</taxon>
        <taxon>Rhodoreae</taxon>
        <taxon>Rhododendron</taxon>
    </lineage>
</organism>
<comment type="caution">
    <text evidence="2">The sequence shown here is derived from an EMBL/GenBank/DDBJ whole genome shotgun (WGS) entry which is preliminary data.</text>
</comment>